<evidence type="ECO:0000313" key="1">
    <source>
        <dbReference type="EMBL" id="JAE37359.1"/>
    </source>
</evidence>
<proteinExistence type="predicted"/>
<reference evidence="1" key="1">
    <citation type="submission" date="2014-09" db="EMBL/GenBank/DDBJ databases">
        <authorList>
            <person name="Magalhaes I.L.F."/>
            <person name="Oliveira U."/>
            <person name="Santos F.R."/>
            <person name="Vidigal T.H.D.A."/>
            <person name="Brescovit A.D."/>
            <person name="Santos A.J."/>
        </authorList>
    </citation>
    <scope>NUCLEOTIDE SEQUENCE</scope>
    <source>
        <tissue evidence="1">Shoot tissue taken approximately 20 cm above the soil surface</tissue>
    </source>
</reference>
<protein>
    <submittedName>
        <fullName evidence="1">Uncharacterized protein</fullName>
    </submittedName>
</protein>
<dbReference type="AlphaFoldDB" id="A0A0A9HNC5"/>
<accession>A0A0A9HNC5</accession>
<name>A0A0A9HNC5_ARUDO</name>
<sequence length="51" mass="6164">MYQYPFIQTGGKCVTYLCPINIFFSWHSIHLCYRIFLLKQGTFGSWHRTIF</sequence>
<dbReference type="EMBL" id="GBRH01160537">
    <property type="protein sequence ID" value="JAE37359.1"/>
    <property type="molecule type" value="Transcribed_RNA"/>
</dbReference>
<organism evidence="1">
    <name type="scientific">Arundo donax</name>
    <name type="common">Giant reed</name>
    <name type="synonym">Donax arundinaceus</name>
    <dbReference type="NCBI Taxonomy" id="35708"/>
    <lineage>
        <taxon>Eukaryota</taxon>
        <taxon>Viridiplantae</taxon>
        <taxon>Streptophyta</taxon>
        <taxon>Embryophyta</taxon>
        <taxon>Tracheophyta</taxon>
        <taxon>Spermatophyta</taxon>
        <taxon>Magnoliopsida</taxon>
        <taxon>Liliopsida</taxon>
        <taxon>Poales</taxon>
        <taxon>Poaceae</taxon>
        <taxon>PACMAD clade</taxon>
        <taxon>Arundinoideae</taxon>
        <taxon>Arundineae</taxon>
        <taxon>Arundo</taxon>
    </lineage>
</organism>
<reference evidence="1" key="2">
    <citation type="journal article" date="2015" name="Data Brief">
        <title>Shoot transcriptome of the giant reed, Arundo donax.</title>
        <authorList>
            <person name="Barrero R.A."/>
            <person name="Guerrero F.D."/>
            <person name="Moolhuijzen P."/>
            <person name="Goolsby J.A."/>
            <person name="Tidwell J."/>
            <person name="Bellgard S.E."/>
            <person name="Bellgard M.I."/>
        </authorList>
    </citation>
    <scope>NUCLEOTIDE SEQUENCE</scope>
    <source>
        <tissue evidence="1">Shoot tissue taken approximately 20 cm above the soil surface</tissue>
    </source>
</reference>